<organism evidence="1 2">
    <name type="scientific">Microcystis aeruginosa Sj</name>
    <dbReference type="NCBI Taxonomy" id="1979544"/>
    <lineage>
        <taxon>Bacteria</taxon>
        <taxon>Bacillati</taxon>
        <taxon>Cyanobacteriota</taxon>
        <taxon>Cyanophyceae</taxon>
        <taxon>Oscillatoriophycideae</taxon>
        <taxon>Chroococcales</taxon>
        <taxon>Microcystaceae</taxon>
        <taxon>Microcystis</taxon>
    </lineage>
</organism>
<evidence type="ECO:0000313" key="1">
    <source>
        <dbReference type="EMBL" id="GBL08752.1"/>
    </source>
</evidence>
<reference evidence="1 2" key="1">
    <citation type="journal article" date="2018" name="Front. Microbiol.">
        <title>Adaptation of the Freshwater Bloom-Forming Cyanobacterium Microcystis aeruginosa to Brackish Water Is Driven by Recent Horizontal Transfer of Sucrose Genes.</title>
        <authorList>
            <person name="Tanabe Y."/>
            <person name="Hodoki Y."/>
            <person name="Sano T."/>
            <person name="Tada K."/>
            <person name="Watanabe M.M."/>
        </authorList>
    </citation>
    <scope>NUCLEOTIDE SEQUENCE [LARGE SCALE GENOMIC DNA]</scope>
    <source>
        <strain evidence="1 2">Sj</strain>
    </source>
</reference>
<dbReference type="Proteomes" id="UP000248272">
    <property type="component" value="Unassembled WGS sequence"/>
</dbReference>
<dbReference type="Gene3D" id="3.40.50.1010">
    <property type="entry name" value="5'-nuclease"/>
    <property type="match status" value="1"/>
</dbReference>
<dbReference type="InterPro" id="IPR029060">
    <property type="entry name" value="PIN-like_dom_sf"/>
</dbReference>
<comment type="caution">
    <text evidence="1">The sequence shown here is derived from an EMBL/GenBank/DDBJ whole genome shotgun (WGS) entry which is preliminary data.</text>
</comment>
<gene>
    <name evidence="1" type="ORF">MSj_00226</name>
</gene>
<protein>
    <recommendedName>
        <fullName evidence="3">PIN domain-containing protein</fullName>
    </recommendedName>
</protein>
<dbReference type="SUPFAM" id="SSF88723">
    <property type="entry name" value="PIN domain-like"/>
    <property type="match status" value="1"/>
</dbReference>
<accession>A0A2Z6UFL8</accession>
<evidence type="ECO:0008006" key="3">
    <source>
        <dbReference type="Google" id="ProtNLM"/>
    </source>
</evidence>
<dbReference type="AlphaFoldDB" id="A0A2Z6UFL8"/>
<dbReference type="EMBL" id="BDSG01000004">
    <property type="protein sequence ID" value="GBL08752.1"/>
    <property type="molecule type" value="Genomic_DNA"/>
</dbReference>
<proteinExistence type="predicted"/>
<name>A0A2Z6UFL8_MICAE</name>
<sequence length="155" mass="17734">MIVFIDSGVLGLLTHPKKAGKPADCEDWLYSLLSKGVYVVSSDICDYEVRRSLLLESVKKNSFNSLDNLNELRNVIDFLNLDTEVMLASSQIWVETRKIGKQTADNYNIDVDIIILAHWQLLKKQYPSRYLVIATTNVKHFQGFAEALNWQDINI</sequence>
<dbReference type="RefSeq" id="WP_110577739.1">
    <property type="nucleotide sequence ID" value="NZ_BDSG01000004.1"/>
</dbReference>
<evidence type="ECO:0000313" key="2">
    <source>
        <dbReference type="Proteomes" id="UP000248272"/>
    </source>
</evidence>